<dbReference type="EMBL" id="OIVN01000965">
    <property type="protein sequence ID" value="SPC88007.1"/>
    <property type="molecule type" value="Genomic_DNA"/>
</dbReference>
<dbReference type="SUPFAM" id="SSF56672">
    <property type="entry name" value="DNA/RNA polymerases"/>
    <property type="match status" value="1"/>
</dbReference>
<dbReference type="InterPro" id="IPR036397">
    <property type="entry name" value="RNaseH_sf"/>
</dbReference>
<feature type="domain" description="Integrase catalytic" evidence="3">
    <location>
        <begin position="1321"/>
        <end position="1391"/>
    </location>
</feature>
<dbReference type="Pfam" id="PF00078">
    <property type="entry name" value="RVT_1"/>
    <property type="match status" value="1"/>
</dbReference>
<evidence type="ECO:0000259" key="3">
    <source>
        <dbReference type="PROSITE" id="PS50994"/>
    </source>
</evidence>
<gene>
    <name evidence="4" type="ORF">FSB_LOCUS15889</name>
</gene>
<dbReference type="InterPro" id="IPR002156">
    <property type="entry name" value="RNaseH_domain"/>
</dbReference>
<accession>A0A2N9FAU0</accession>
<proteinExistence type="predicted"/>
<dbReference type="Gene3D" id="3.30.420.10">
    <property type="entry name" value="Ribonuclease H-like superfamily/Ribonuclease H"/>
    <property type="match status" value="2"/>
</dbReference>
<dbReference type="InterPro" id="IPR043128">
    <property type="entry name" value="Rev_trsase/Diguanyl_cyclase"/>
</dbReference>
<dbReference type="CDD" id="cd01647">
    <property type="entry name" value="RT_LTR"/>
    <property type="match status" value="1"/>
</dbReference>
<dbReference type="Pfam" id="PF13456">
    <property type="entry name" value="RVT_3"/>
    <property type="match status" value="1"/>
</dbReference>
<dbReference type="InterPro" id="IPR043502">
    <property type="entry name" value="DNA/RNA_pol_sf"/>
</dbReference>
<dbReference type="Gene3D" id="3.30.70.270">
    <property type="match status" value="2"/>
</dbReference>
<dbReference type="GO" id="GO:0004523">
    <property type="term" value="F:RNA-DNA hybrid ribonuclease activity"/>
    <property type="evidence" value="ECO:0007669"/>
    <property type="project" value="InterPro"/>
</dbReference>
<dbReference type="InterPro" id="IPR000467">
    <property type="entry name" value="G_patch_dom"/>
</dbReference>
<dbReference type="CDD" id="cd09279">
    <property type="entry name" value="RNase_HI_like"/>
    <property type="match status" value="1"/>
</dbReference>
<feature type="domain" description="G-patch" evidence="1">
    <location>
        <begin position="378"/>
        <end position="426"/>
    </location>
</feature>
<dbReference type="FunFam" id="3.30.70.270:FF:000063">
    <property type="entry name" value="Zinc knuckle domaincontaining protein"/>
    <property type="match status" value="1"/>
</dbReference>
<protein>
    <submittedName>
        <fullName evidence="4">Uncharacterized protein</fullName>
    </submittedName>
</protein>
<feature type="domain" description="RNase H type-1" evidence="2">
    <location>
        <begin position="1057"/>
        <end position="1187"/>
    </location>
</feature>
<name>A0A2N9FAU0_FAGSY</name>
<evidence type="ECO:0000313" key="4">
    <source>
        <dbReference type="EMBL" id="SPC88007.1"/>
    </source>
</evidence>
<dbReference type="GO" id="GO:0015074">
    <property type="term" value="P:DNA integration"/>
    <property type="evidence" value="ECO:0007669"/>
    <property type="project" value="InterPro"/>
</dbReference>
<evidence type="ECO:0000259" key="2">
    <source>
        <dbReference type="PROSITE" id="PS50879"/>
    </source>
</evidence>
<dbReference type="PROSITE" id="PS50174">
    <property type="entry name" value="G_PATCH"/>
    <property type="match status" value="1"/>
</dbReference>
<dbReference type="GO" id="GO:0003676">
    <property type="term" value="F:nucleic acid binding"/>
    <property type="evidence" value="ECO:0007669"/>
    <property type="project" value="InterPro"/>
</dbReference>
<reference evidence="4" key="1">
    <citation type="submission" date="2018-02" db="EMBL/GenBank/DDBJ databases">
        <authorList>
            <person name="Cohen D.B."/>
            <person name="Kent A.D."/>
        </authorList>
    </citation>
    <scope>NUCLEOTIDE SEQUENCE</scope>
</reference>
<evidence type="ECO:0000259" key="1">
    <source>
        <dbReference type="PROSITE" id="PS50174"/>
    </source>
</evidence>
<dbReference type="InterPro" id="IPR001584">
    <property type="entry name" value="Integrase_cat-core"/>
</dbReference>
<dbReference type="SUPFAM" id="SSF53098">
    <property type="entry name" value="Ribonuclease H-like"/>
    <property type="match status" value="2"/>
</dbReference>
<dbReference type="PROSITE" id="PS50879">
    <property type="entry name" value="RNASE_H_1"/>
    <property type="match status" value="1"/>
</dbReference>
<dbReference type="PANTHER" id="PTHR48475">
    <property type="entry name" value="RIBONUCLEASE H"/>
    <property type="match status" value="1"/>
</dbReference>
<dbReference type="Gene3D" id="3.10.10.10">
    <property type="entry name" value="HIV Type 1 Reverse Transcriptase, subunit A, domain 1"/>
    <property type="match status" value="1"/>
</dbReference>
<dbReference type="InterPro" id="IPR012337">
    <property type="entry name" value="RNaseH-like_sf"/>
</dbReference>
<dbReference type="InterPro" id="IPR000477">
    <property type="entry name" value="RT_dom"/>
</dbReference>
<dbReference type="PANTHER" id="PTHR48475:SF1">
    <property type="entry name" value="RNASE H TYPE-1 DOMAIN-CONTAINING PROTEIN"/>
    <property type="match status" value="1"/>
</dbReference>
<organism evidence="4">
    <name type="scientific">Fagus sylvatica</name>
    <name type="common">Beechnut</name>
    <dbReference type="NCBI Taxonomy" id="28930"/>
    <lineage>
        <taxon>Eukaryota</taxon>
        <taxon>Viridiplantae</taxon>
        <taxon>Streptophyta</taxon>
        <taxon>Embryophyta</taxon>
        <taxon>Tracheophyta</taxon>
        <taxon>Spermatophyta</taxon>
        <taxon>Magnoliopsida</taxon>
        <taxon>eudicotyledons</taxon>
        <taxon>Gunneridae</taxon>
        <taxon>Pentapetalae</taxon>
        <taxon>rosids</taxon>
        <taxon>fabids</taxon>
        <taxon>Fagales</taxon>
        <taxon>Fagaceae</taxon>
        <taxon>Fagus</taxon>
    </lineage>
</organism>
<dbReference type="PROSITE" id="PS50994">
    <property type="entry name" value="INTEGRASE"/>
    <property type="match status" value="1"/>
</dbReference>
<dbReference type="Pfam" id="PF01585">
    <property type="entry name" value="G-patch"/>
    <property type="match status" value="1"/>
</dbReference>
<sequence>MQKALQKTQGVDDYLVTIGDITKEEPSQLPPNFVIPKTDRFNGVGDPKQHLRQYLNFVKIKGLNEQQIFIDQFSYNTMIEVTLHDLETNRQRENETFSEFLVRWRAKALKMMNRPKEKDQVNMVMKGLLPKIGHSTNECTRLKHEIQDLMDNDVIPKPRLTNQPNVHQNLLPNYQRTPPPNQINFIEVLQEDWVLAIDDEAWDDLEGDEKAYNTSWKEVPMDTTTEQILSIMGVTTDESAIIFTTKDFPPEGGDHNRALYVPIDCMGSKVPKVLVDNGSSINDESIQGVIGTFEALGPVSSSVLFHVLEITTSYNLLLGRAWMHSLGIVLSTVHQKLKLPWNGGVLTILGDGEISPPMCDIKSNNDIQLRDFEAMKTSSIVIASLMKKMGYQSGIGLGKFNQGIKKLPEVYSQDAKCKYGLGYKEEMREMPKNKHTLNGNFVKPEEDFPYCRFPEPRGGKLGFKIFFETQLTLEDKALVEDKAHVEDQADEDWMEQMDLEAMKMFVQEGDVFHIEEKLKEDPAAMIMPSDGITNNWSFENNFLDVVFNNFESISHVSNYLVNEMNLNFDYMHVSSGNEALNTERILNDEHLINEEDEAKIKPIENETIKINLGTLENPKEVKIGSTLSSEEQEELTKLLKEFPEVFTWSYEDMPGIDPNIVQHRIPTLLEVKPIKQKLCRMKLEWMLKIKEEVVKQLKVGFIKVVNQTDWVANVVPVPKKDEKIRMCVDFRDLNRACPKDDFPLLHIYVLVDNTAGSALMSFMDGFSGYNQILMAPEDMTKITFVTEWGIYCYTIMPFGLMNAGATYQRMAIALLHDMMHKEVEVYMDDMIVKSASRGEHITNLRKFFEKIKKYKLRLNLNKCTFGVTVGKLLGHMVSSRGIEVDPTKIKAILEMPQPKTEKEIRGFLGRLQYISRFIVRLTTTCEPIFKLLKKGEPKEWTEDCQKAFEIVKEYLSNPPVLAPLKPGRPLIKLRHILLAHQVLAVARMDPLKYLFEKPALTGKLSRWLFLLVVFDLTYVTKNTIKGRVIAKHYSGHPVGEDDLDDDFQDEDVLNVEEKTTWKMYFDGASNQHGYGVGGVLLIPPDEVHILLSAKLNFVATNNVAEYEACIVGLEALLAIDIKEVEIYGDSALVLVQAQRIWKTKEKHLKTYQVYLERVCQKFTKIEYTYVPRSQNQFADALATLASLVQIPENTFVRSIEIKRREVPTHEREVCVLDDEINDGKPWYYDIRNFVEDMVYLGGVDRKDRRALRLLATQYILCGGVLYRRSYEGVHLRCVDKEEAKKLIKEVHQGVCGPHMNGRMLAKKIVRLGFYWELYNMASPWPFSVWGIDIIGKITPKASNGHEFILVAIDYFTKWVEATSFSVLKAKHVARFIESNIICCFGVPHEII</sequence>